<dbReference type="EMBL" id="JACOQH010000003">
    <property type="protein sequence ID" value="MBC5753580.1"/>
    <property type="molecule type" value="Genomic_DNA"/>
</dbReference>
<keyword evidence="2" id="KW-1185">Reference proteome</keyword>
<dbReference type="RefSeq" id="WP_186982015.1">
    <property type="nucleotide sequence ID" value="NZ_JACOQH010000003.1"/>
</dbReference>
<evidence type="ECO:0008006" key="3">
    <source>
        <dbReference type="Google" id="ProtNLM"/>
    </source>
</evidence>
<name>A0ABR7I9M0_9FIRM</name>
<sequence>MLFNQIYLSSWEKGDILVSDRILNLNFCVNGRCEVSLEHNRYAIVKKNQVCISTISPDKDFYYPGKLYEGIQLFIDLQMVEELKGNHFLPFLGIDPNDIASVFCSKKGIYFRQMDNNISGIILKAWASKEDMDIPRCAI</sequence>
<proteinExistence type="predicted"/>
<comment type="caution">
    <text evidence="1">The sequence shown here is derived from an EMBL/GenBank/DDBJ whole genome shotgun (WGS) entry which is preliminary data.</text>
</comment>
<organism evidence="1 2">
    <name type="scientific">Roseburia yibonii</name>
    <dbReference type="NCBI Taxonomy" id="2763063"/>
    <lineage>
        <taxon>Bacteria</taxon>
        <taxon>Bacillati</taxon>
        <taxon>Bacillota</taxon>
        <taxon>Clostridia</taxon>
        <taxon>Lachnospirales</taxon>
        <taxon>Lachnospiraceae</taxon>
        <taxon>Roseburia</taxon>
    </lineage>
</organism>
<dbReference type="Proteomes" id="UP000621540">
    <property type="component" value="Unassembled WGS sequence"/>
</dbReference>
<gene>
    <name evidence="1" type="ORF">H8Z76_05975</name>
</gene>
<protein>
    <recommendedName>
        <fullName evidence="3">AraC family transcriptional regulator</fullName>
    </recommendedName>
</protein>
<reference evidence="1 2" key="1">
    <citation type="submission" date="2020-08" db="EMBL/GenBank/DDBJ databases">
        <title>Genome public.</title>
        <authorList>
            <person name="Liu C."/>
            <person name="Sun Q."/>
        </authorList>
    </citation>
    <scope>NUCLEOTIDE SEQUENCE [LARGE SCALE GENOMIC DNA]</scope>
    <source>
        <strain evidence="1 2">BX0805</strain>
    </source>
</reference>
<accession>A0ABR7I9M0</accession>
<evidence type="ECO:0000313" key="1">
    <source>
        <dbReference type="EMBL" id="MBC5753580.1"/>
    </source>
</evidence>
<evidence type="ECO:0000313" key="2">
    <source>
        <dbReference type="Proteomes" id="UP000621540"/>
    </source>
</evidence>